<accession>A0ACC0C6M8</accession>
<gene>
    <name evidence="1" type="ORF">M9H77_01772</name>
</gene>
<sequence>MKGSSKVIMGTTLIMVVSLALILGLVFVLLVQLYCSLLLHRRRRRTTTTTTTSCPPSRLHHHEHSTTTTPSLSGFYSQGVLHAPRSFLFPSEELDLEKQTQNHSQFLESQTQKPSSSSSRLQAASASPPDSNYIYICNPIYDDDVEDGGNNRVETPFQTPDSSPSRLEGAEGNSSSDDDDEVISSSSSSSPSSTPLTPMKKLPAEGCSVSLRDAGSLATSGSEDSNSNNYGISSSSSSGSPCTSPSW</sequence>
<evidence type="ECO:0000313" key="1">
    <source>
        <dbReference type="EMBL" id="KAI5680545.1"/>
    </source>
</evidence>
<evidence type="ECO:0000313" key="2">
    <source>
        <dbReference type="Proteomes" id="UP001060085"/>
    </source>
</evidence>
<comment type="caution">
    <text evidence="1">The sequence shown here is derived from an EMBL/GenBank/DDBJ whole genome shotgun (WGS) entry which is preliminary data.</text>
</comment>
<reference evidence="2" key="1">
    <citation type="journal article" date="2023" name="Nat. Plants">
        <title>Single-cell RNA sequencing provides a high-resolution roadmap for understanding the multicellular compartmentation of specialized metabolism.</title>
        <authorList>
            <person name="Sun S."/>
            <person name="Shen X."/>
            <person name="Li Y."/>
            <person name="Li Y."/>
            <person name="Wang S."/>
            <person name="Li R."/>
            <person name="Zhang H."/>
            <person name="Shen G."/>
            <person name="Guo B."/>
            <person name="Wei J."/>
            <person name="Xu J."/>
            <person name="St-Pierre B."/>
            <person name="Chen S."/>
            <person name="Sun C."/>
        </authorList>
    </citation>
    <scope>NUCLEOTIDE SEQUENCE [LARGE SCALE GENOMIC DNA]</scope>
</reference>
<keyword evidence="2" id="KW-1185">Reference proteome</keyword>
<organism evidence="1 2">
    <name type="scientific">Catharanthus roseus</name>
    <name type="common">Madagascar periwinkle</name>
    <name type="synonym">Vinca rosea</name>
    <dbReference type="NCBI Taxonomy" id="4058"/>
    <lineage>
        <taxon>Eukaryota</taxon>
        <taxon>Viridiplantae</taxon>
        <taxon>Streptophyta</taxon>
        <taxon>Embryophyta</taxon>
        <taxon>Tracheophyta</taxon>
        <taxon>Spermatophyta</taxon>
        <taxon>Magnoliopsida</taxon>
        <taxon>eudicotyledons</taxon>
        <taxon>Gunneridae</taxon>
        <taxon>Pentapetalae</taxon>
        <taxon>asterids</taxon>
        <taxon>lamiids</taxon>
        <taxon>Gentianales</taxon>
        <taxon>Apocynaceae</taxon>
        <taxon>Rauvolfioideae</taxon>
        <taxon>Vinceae</taxon>
        <taxon>Catharanthinae</taxon>
        <taxon>Catharanthus</taxon>
    </lineage>
</organism>
<dbReference type="EMBL" id="CM044701">
    <property type="protein sequence ID" value="KAI5680545.1"/>
    <property type="molecule type" value="Genomic_DNA"/>
</dbReference>
<dbReference type="Proteomes" id="UP001060085">
    <property type="component" value="Linkage Group LG01"/>
</dbReference>
<name>A0ACC0C6M8_CATRO</name>
<protein>
    <submittedName>
        <fullName evidence="1">Uncharacterized protein</fullName>
    </submittedName>
</protein>
<proteinExistence type="predicted"/>